<evidence type="ECO:0000256" key="3">
    <source>
        <dbReference type="ARBA" id="ARBA00022448"/>
    </source>
</evidence>
<evidence type="ECO:0000256" key="9">
    <source>
        <dbReference type="ARBA" id="ARBA00023136"/>
    </source>
</evidence>
<evidence type="ECO:0000256" key="2">
    <source>
        <dbReference type="ARBA" id="ARBA00010072"/>
    </source>
</evidence>
<organism evidence="13 14">
    <name type="scientific">Pokkaliibacter plantistimulans</name>
    <dbReference type="NCBI Taxonomy" id="1635171"/>
    <lineage>
        <taxon>Bacteria</taxon>
        <taxon>Pseudomonadati</taxon>
        <taxon>Pseudomonadota</taxon>
        <taxon>Gammaproteobacteria</taxon>
        <taxon>Oceanospirillales</taxon>
        <taxon>Balneatrichaceae</taxon>
        <taxon>Pokkaliibacter</taxon>
    </lineage>
</organism>
<feature type="transmembrane region" description="Helical" evidence="11">
    <location>
        <begin position="194"/>
        <end position="215"/>
    </location>
</feature>
<evidence type="ECO:0000256" key="8">
    <source>
        <dbReference type="ARBA" id="ARBA00022989"/>
    </source>
</evidence>
<evidence type="ECO:0000256" key="1">
    <source>
        <dbReference type="ARBA" id="ARBA00004429"/>
    </source>
</evidence>
<dbReference type="PROSITE" id="PS50928">
    <property type="entry name" value="ABC_TM1"/>
    <property type="match status" value="1"/>
</dbReference>
<evidence type="ECO:0000256" key="5">
    <source>
        <dbReference type="ARBA" id="ARBA00022519"/>
    </source>
</evidence>
<dbReference type="EMBL" id="LAPT01000113">
    <property type="protein sequence ID" value="PXF29411.1"/>
    <property type="molecule type" value="Genomic_DNA"/>
</dbReference>
<protein>
    <recommendedName>
        <fullName evidence="10">Arginine ABC transporter permease protein ArtM</fullName>
    </recommendedName>
</protein>
<keyword evidence="7" id="KW-0029">Amino-acid transport</keyword>
<dbReference type="CDD" id="cd06261">
    <property type="entry name" value="TM_PBP2"/>
    <property type="match status" value="1"/>
</dbReference>
<dbReference type="Proteomes" id="UP000248090">
    <property type="component" value="Unassembled WGS sequence"/>
</dbReference>
<evidence type="ECO:0000256" key="7">
    <source>
        <dbReference type="ARBA" id="ARBA00022970"/>
    </source>
</evidence>
<proteinExistence type="inferred from homology"/>
<evidence type="ECO:0000256" key="6">
    <source>
        <dbReference type="ARBA" id="ARBA00022692"/>
    </source>
</evidence>
<evidence type="ECO:0000259" key="12">
    <source>
        <dbReference type="PROSITE" id="PS50928"/>
    </source>
</evidence>
<feature type="transmembrane region" description="Helical" evidence="11">
    <location>
        <begin position="54"/>
        <end position="77"/>
    </location>
</feature>
<evidence type="ECO:0000256" key="10">
    <source>
        <dbReference type="ARBA" id="ARBA00040319"/>
    </source>
</evidence>
<dbReference type="InterPro" id="IPR010065">
    <property type="entry name" value="AA_ABC_transptr_permease_3TM"/>
</dbReference>
<dbReference type="PANTHER" id="PTHR30614">
    <property type="entry name" value="MEMBRANE COMPONENT OF AMINO ACID ABC TRANSPORTER"/>
    <property type="match status" value="1"/>
</dbReference>
<feature type="transmembrane region" description="Helical" evidence="11">
    <location>
        <begin position="162"/>
        <end position="182"/>
    </location>
</feature>
<evidence type="ECO:0000256" key="11">
    <source>
        <dbReference type="RuleBase" id="RU363032"/>
    </source>
</evidence>
<keyword evidence="3 11" id="KW-0813">Transport</keyword>
<dbReference type="InterPro" id="IPR000515">
    <property type="entry name" value="MetI-like"/>
</dbReference>
<keyword evidence="8 11" id="KW-1133">Transmembrane helix</keyword>
<keyword evidence="14" id="KW-1185">Reference proteome</keyword>
<sequence>MDPVLALHPWLARLLTGMAMTLQLTATAVLIAAALALPLAILRARGTPWLQTPLRLYVSFFRGTPLLVQLFLVYYGSGQFRPELQQLGLWWFFRDPFYCAVTAFTLNSVAYQMEILRGGLLAVSRGEVEAGLAFGMNRRLLYRRIILPNAYRIAWPALGNEIILLLKASAIASVVTLLDLMGQTRRLFASSFDISVYLWAAVAYLLITYTFITLWRRMEHRLSRHRQRS</sequence>
<dbReference type="SUPFAM" id="SSF161098">
    <property type="entry name" value="MetI-like"/>
    <property type="match status" value="1"/>
</dbReference>
<feature type="transmembrane region" description="Helical" evidence="11">
    <location>
        <begin position="89"/>
        <end position="111"/>
    </location>
</feature>
<dbReference type="NCBIfam" id="TIGR01726">
    <property type="entry name" value="HEQRo_perm_3TM"/>
    <property type="match status" value="1"/>
</dbReference>
<keyword evidence="4" id="KW-1003">Cell membrane</keyword>
<evidence type="ECO:0000313" key="14">
    <source>
        <dbReference type="Proteomes" id="UP000248090"/>
    </source>
</evidence>
<name>A0ABX5LRY2_9GAMM</name>
<dbReference type="InterPro" id="IPR035906">
    <property type="entry name" value="MetI-like_sf"/>
</dbReference>
<reference evidence="13 14" key="1">
    <citation type="submission" date="2015-03" db="EMBL/GenBank/DDBJ databases">
        <authorList>
            <person name="Krishnan R."/>
            <person name="Midha S."/>
            <person name="Patil P.B."/>
            <person name="Rameshkumar N."/>
        </authorList>
    </citation>
    <scope>NUCLEOTIDE SEQUENCE [LARGE SCALE GENOMIC DNA]</scope>
    <source>
        <strain evidence="13 14">L1E11</strain>
    </source>
</reference>
<dbReference type="PANTHER" id="PTHR30614:SF10">
    <property type="entry name" value="ARGININE ABC TRANSPORTER PERMEASE PROTEIN ARTM"/>
    <property type="match status" value="1"/>
</dbReference>
<dbReference type="Gene3D" id="1.10.3720.10">
    <property type="entry name" value="MetI-like"/>
    <property type="match status" value="1"/>
</dbReference>
<evidence type="ECO:0000256" key="4">
    <source>
        <dbReference type="ARBA" id="ARBA00022475"/>
    </source>
</evidence>
<comment type="caution">
    <text evidence="13">The sequence shown here is derived from an EMBL/GenBank/DDBJ whole genome shotgun (WGS) entry which is preliminary data.</text>
</comment>
<keyword evidence="9 11" id="KW-0472">Membrane</keyword>
<gene>
    <name evidence="13" type="ORF">WH50_21190</name>
</gene>
<keyword evidence="5" id="KW-0997">Cell inner membrane</keyword>
<comment type="subcellular location">
    <subcellularLocation>
        <location evidence="1">Cell inner membrane</location>
        <topology evidence="1">Multi-pass membrane protein</topology>
    </subcellularLocation>
    <subcellularLocation>
        <location evidence="11">Cell membrane</location>
        <topology evidence="11">Multi-pass membrane protein</topology>
    </subcellularLocation>
</comment>
<keyword evidence="6 11" id="KW-0812">Transmembrane</keyword>
<comment type="similarity">
    <text evidence="2">Belongs to the binding-protein-dependent transport system permease family. HisMQ subfamily.</text>
</comment>
<dbReference type="InterPro" id="IPR043429">
    <property type="entry name" value="ArtM/GltK/GlnP/TcyL/YhdX-like"/>
</dbReference>
<dbReference type="Pfam" id="PF00528">
    <property type="entry name" value="BPD_transp_1"/>
    <property type="match status" value="1"/>
</dbReference>
<evidence type="ECO:0000313" key="13">
    <source>
        <dbReference type="EMBL" id="PXF29411.1"/>
    </source>
</evidence>
<feature type="transmembrane region" description="Helical" evidence="11">
    <location>
        <begin position="20"/>
        <end position="42"/>
    </location>
</feature>
<accession>A0ABX5LRY2</accession>
<feature type="domain" description="ABC transmembrane type-1" evidence="12">
    <location>
        <begin position="18"/>
        <end position="215"/>
    </location>
</feature>